<dbReference type="Proteomes" id="UP000715441">
    <property type="component" value="Unassembled WGS sequence"/>
</dbReference>
<proteinExistence type="inferred from homology"/>
<evidence type="ECO:0000256" key="4">
    <source>
        <dbReference type="SAM" id="MobiDB-lite"/>
    </source>
</evidence>
<comment type="similarity">
    <text evidence="1">Belongs to the glycosyltransferase 2 family.</text>
</comment>
<evidence type="ECO:0000313" key="6">
    <source>
        <dbReference type="EMBL" id="NKQ56048.1"/>
    </source>
</evidence>
<feature type="transmembrane region" description="Helical" evidence="5">
    <location>
        <begin position="386"/>
        <end position="407"/>
    </location>
</feature>
<feature type="transmembrane region" description="Helical" evidence="5">
    <location>
        <begin position="6"/>
        <end position="27"/>
    </location>
</feature>
<dbReference type="PANTHER" id="PTHR43630:SF1">
    <property type="entry name" value="POLY-BETA-1,6-N-ACETYL-D-GLUCOSAMINE SYNTHASE"/>
    <property type="match status" value="1"/>
</dbReference>
<sequence>MTPWWAWAMFVFGINFMLWGFVGLCRLTEPVLGKARRLYRRVRRKAVPRFAVPARTTLTLPPGPGWKTVVGRSEPAWPTREPVTIDDVAVLIPAHNESAVIGDSLAAITRLVPRANVHVVSDGSTDDTVEIAAAAGVRVMRTPRNLGKAGALEAAIHRFDLVHRFAAVLLLDADTRIEPGYFAAALPLFDDPEVVAVAGCVRTELERGLTRMGATLVAHRQRIYSIGQRLLKYGQTWLRINATHIVPGFASLYRTEILPKIDINPPGLVIEDFNMTFEVYQKRLGKVAFTLRATAVTQDPDTLGDYLRQIRRWSVGLWQTVWRHRPQANLFTVMVVLMLAEQVFASLLYTLLPLVALVLATHALPVVGAWPPLTAVYGLVSAHVNWVVLAVGVLVPDYLITCLAAAVERQPRLLRYGLFFLPLRVADAAVFLYAVPRARFTRSSGRWRSPARRPTRPPAPAATDMRAAG</sequence>
<keyword evidence="7" id="KW-1185">Reference proteome</keyword>
<feature type="region of interest" description="Disordered" evidence="4">
    <location>
        <begin position="446"/>
        <end position="469"/>
    </location>
</feature>
<dbReference type="EMBL" id="JAAXLS010000019">
    <property type="protein sequence ID" value="NKQ56048.1"/>
    <property type="molecule type" value="Genomic_DNA"/>
</dbReference>
<keyword evidence="5" id="KW-1133">Transmembrane helix</keyword>
<evidence type="ECO:0000256" key="2">
    <source>
        <dbReference type="ARBA" id="ARBA00022676"/>
    </source>
</evidence>
<keyword evidence="2" id="KW-0328">Glycosyltransferase</keyword>
<keyword evidence="5" id="KW-0472">Membrane</keyword>
<evidence type="ECO:0000256" key="5">
    <source>
        <dbReference type="SAM" id="Phobius"/>
    </source>
</evidence>
<evidence type="ECO:0000256" key="3">
    <source>
        <dbReference type="ARBA" id="ARBA00022679"/>
    </source>
</evidence>
<dbReference type="CDD" id="cd06423">
    <property type="entry name" value="CESA_like"/>
    <property type="match status" value="1"/>
</dbReference>
<protein>
    <submittedName>
        <fullName evidence="6">Glycosyltransferase</fullName>
    </submittedName>
</protein>
<dbReference type="SUPFAM" id="SSF53448">
    <property type="entry name" value="Nucleotide-diphospho-sugar transferases"/>
    <property type="match status" value="1"/>
</dbReference>
<organism evidence="6 7">
    <name type="scientific">Amycolatopsis acididurans</name>
    <dbReference type="NCBI Taxonomy" id="2724524"/>
    <lineage>
        <taxon>Bacteria</taxon>
        <taxon>Bacillati</taxon>
        <taxon>Actinomycetota</taxon>
        <taxon>Actinomycetes</taxon>
        <taxon>Pseudonocardiales</taxon>
        <taxon>Pseudonocardiaceae</taxon>
        <taxon>Amycolatopsis</taxon>
    </lineage>
</organism>
<feature type="transmembrane region" description="Helical" evidence="5">
    <location>
        <begin position="355"/>
        <end position="379"/>
    </location>
</feature>
<accession>A0ABX1J8L0</accession>
<keyword evidence="5" id="KW-0812">Transmembrane</keyword>
<reference evidence="6 7" key="1">
    <citation type="submission" date="2020-04" db="EMBL/GenBank/DDBJ databases">
        <title>Novel species.</title>
        <authorList>
            <person name="Teo W.F.A."/>
            <person name="Lipun K."/>
            <person name="Srisuk N."/>
            <person name="Duangmal K."/>
        </authorList>
    </citation>
    <scope>NUCLEOTIDE SEQUENCE [LARGE SCALE GENOMIC DNA]</scope>
    <source>
        <strain evidence="6 7">K13G38</strain>
    </source>
</reference>
<keyword evidence="3" id="KW-0808">Transferase</keyword>
<dbReference type="Gene3D" id="3.90.550.10">
    <property type="entry name" value="Spore Coat Polysaccharide Biosynthesis Protein SpsA, Chain A"/>
    <property type="match status" value="1"/>
</dbReference>
<comment type="caution">
    <text evidence="6">The sequence shown here is derived from an EMBL/GenBank/DDBJ whole genome shotgun (WGS) entry which is preliminary data.</text>
</comment>
<dbReference type="PANTHER" id="PTHR43630">
    <property type="entry name" value="POLY-BETA-1,6-N-ACETYL-D-GLUCOSAMINE SYNTHASE"/>
    <property type="match status" value="1"/>
</dbReference>
<gene>
    <name evidence="6" type="ORF">HFP15_24515</name>
</gene>
<name>A0ABX1J8L0_9PSEU</name>
<dbReference type="InterPro" id="IPR029044">
    <property type="entry name" value="Nucleotide-diphossugar_trans"/>
</dbReference>
<evidence type="ECO:0000313" key="7">
    <source>
        <dbReference type="Proteomes" id="UP000715441"/>
    </source>
</evidence>
<evidence type="ECO:0000256" key="1">
    <source>
        <dbReference type="ARBA" id="ARBA00006739"/>
    </source>
</evidence>
<feature type="transmembrane region" description="Helical" evidence="5">
    <location>
        <begin position="413"/>
        <end position="435"/>
    </location>
</feature>
<dbReference type="RefSeq" id="WP_168519080.1">
    <property type="nucleotide sequence ID" value="NZ_JAAXLS010000019.1"/>
</dbReference>
<dbReference type="Pfam" id="PF13641">
    <property type="entry name" value="Glyco_tranf_2_3"/>
    <property type="match status" value="1"/>
</dbReference>